<gene>
    <name evidence="3" type="primary">LOC104610136</name>
</gene>
<dbReference type="OrthoDB" id="1932806at2759"/>
<dbReference type="eggNOG" id="ENOG502QT1Z">
    <property type="taxonomic scope" value="Eukaryota"/>
</dbReference>
<name>A0A1U8B2H5_NELNU</name>
<feature type="compositionally biased region" description="Basic and acidic residues" evidence="1">
    <location>
        <begin position="240"/>
        <end position="250"/>
    </location>
</feature>
<dbReference type="KEGG" id="nnu:104610136"/>
<dbReference type="Proteomes" id="UP000189703">
    <property type="component" value="Unplaced"/>
</dbReference>
<dbReference type="PANTHER" id="PTHR47911">
    <property type="entry name" value="HYDROXYPROLINE-RICH GLYCOPROTEIN-LIKE"/>
    <property type="match status" value="1"/>
</dbReference>
<evidence type="ECO:0000313" key="3">
    <source>
        <dbReference type="RefSeq" id="XP_010274926.1"/>
    </source>
</evidence>
<dbReference type="PANTHER" id="PTHR47911:SF1">
    <property type="entry name" value="OS06G0664400 PROTEIN"/>
    <property type="match status" value="1"/>
</dbReference>
<feature type="compositionally biased region" description="Low complexity" evidence="1">
    <location>
        <begin position="9"/>
        <end position="20"/>
    </location>
</feature>
<feature type="compositionally biased region" description="Low complexity" evidence="1">
    <location>
        <begin position="47"/>
        <end position="60"/>
    </location>
</feature>
<organism evidence="2 3">
    <name type="scientific">Nelumbo nucifera</name>
    <name type="common">Sacred lotus</name>
    <dbReference type="NCBI Taxonomy" id="4432"/>
    <lineage>
        <taxon>Eukaryota</taxon>
        <taxon>Viridiplantae</taxon>
        <taxon>Streptophyta</taxon>
        <taxon>Embryophyta</taxon>
        <taxon>Tracheophyta</taxon>
        <taxon>Spermatophyta</taxon>
        <taxon>Magnoliopsida</taxon>
        <taxon>Proteales</taxon>
        <taxon>Nelumbonaceae</taxon>
        <taxon>Nelumbo</taxon>
    </lineage>
</organism>
<reference evidence="3" key="1">
    <citation type="submission" date="2025-08" db="UniProtKB">
        <authorList>
            <consortium name="RefSeq"/>
        </authorList>
    </citation>
    <scope>IDENTIFICATION</scope>
</reference>
<dbReference type="GeneID" id="104610136"/>
<sequence>MRGSIGGRLASSSSSSSAKQSLYLSSSAFSTFSGGGGRGRGRGRGSGPFDSPSSSQVSPRTPGKPDTTGADDAEADDSFLPSGLGHGRGKPIPSTPILPSFSSWVSGMRPSAGRGGRSTQQQSDSHPSEPQDFQPKKPIFFSREDPQGPLTQNPPISEPGRSPGGIVLPSSLSSGLPGAGRGKPPKPSLGPSETSVSEENRHLRPRREGVAVGLQDRTSPSPPRLSREDAVKKAVGILRRGGDGMEEGGRGRGTRGRGGRGRGGRGVQGWRGRGGRSGGRFRDLEDNYGTGLYLGDNADGERLANRLGTENMDKLVEAFEEMSYSVLPSPMDDAYLDAVHTNNLIEYEPEYLMGDFETNPDIDEKPPIPLRDALEKVKPFLMAYEGIQSQEEWEEIMKETMEKLPYMKELIDIYSGPDRVTGKQQQQELERVAKTLPENVPSSVKCFTDRAVLSLQSNPGWGFDKKCQFMDKLVWEVSQHYK</sequence>
<feature type="compositionally biased region" description="Gly residues" evidence="1">
    <location>
        <begin position="264"/>
        <end position="278"/>
    </location>
</feature>
<evidence type="ECO:0000256" key="1">
    <source>
        <dbReference type="SAM" id="MobiDB-lite"/>
    </source>
</evidence>
<feature type="compositionally biased region" description="Basic residues" evidence="1">
    <location>
        <begin position="252"/>
        <end position="263"/>
    </location>
</feature>
<dbReference type="OMA" id="CEPEYIM"/>
<feature type="compositionally biased region" description="Low complexity" evidence="1">
    <location>
        <begin position="164"/>
        <end position="176"/>
    </location>
</feature>
<evidence type="ECO:0000313" key="2">
    <source>
        <dbReference type="Proteomes" id="UP000189703"/>
    </source>
</evidence>
<accession>A0A1U8B2H5</accession>
<keyword evidence="2" id="KW-1185">Reference proteome</keyword>
<dbReference type="AlphaFoldDB" id="A0A1U8B2H5"/>
<proteinExistence type="predicted"/>
<feature type="region of interest" description="Disordered" evidence="1">
    <location>
        <begin position="28"/>
        <end position="282"/>
    </location>
</feature>
<dbReference type="RefSeq" id="XP_010274926.1">
    <property type="nucleotide sequence ID" value="XM_010276624.1"/>
</dbReference>
<protein>
    <submittedName>
        <fullName evidence="3">Uncharacterized protein LOC104610136</fullName>
    </submittedName>
</protein>
<dbReference type="FunCoup" id="A0A1U8B2H5">
    <property type="interactions" value="1635"/>
</dbReference>
<feature type="compositionally biased region" description="Basic and acidic residues" evidence="1">
    <location>
        <begin position="198"/>
        <end position="209"/>
    </location>
</feature>
<dbReference type="InParanoid" id="A0A1U8B2H5"/>
<feature type="region of interest" description="Disordered" evidence="1">
    <location>
        <begin position="1"/>
        <end position="20"/>
    </location>
</feature>